<protein>
    <submittedName>
        <fullName evidence="15">Glycoside hydrolase family 28 protein</fullName>
    </submittedName>
</protein>
<keyword evidence="16" id="KW-1185">Reference proteome</keyword>
<dbReference type="InterPro" id="IPR011050">
    <property type="entry name" value="Pectin_lyase_fold/virulence"/>
</dbReference>
<dbReference type="SUPFAM" id="SSF51126">
    <property type="entry name" value="Pectin lyase-like"/>
    <property type="match status" value="1"/>
</dbReference>
<dbReference type="InterPro" id="IPR000743">
    <property type="entry name" value="Glyco_hydro_28"/>
</dbReference>
<name>A0A139AR53_GONPJ</name>
<comment type="function">
    <text evidence="12">Pectinolytic enzyme involved in the degradation of xylogalacturonan (xga), a galacturonan backbone heavily substituted with xylose, and which is one important component of the hairy regions of pectin. Activity requires a galacturonic acid backbone substituted with xylose.</text>
</comment>
<dbReference type="Gene3D" id="2.160.20.10">
    <property type="entry name" value="Single-stranded right-handed beta-helix, Pectin lyase-like"/>
    <property type="match status" value="1"/>
</dbReference>
<evidence type="ECO:0000256" key="4">
    <source>
        <dbReference type="ARBA" id="ARBA00022729"/>
    </source>
</evidence>
<proteinExistence type="inferred from homology"/>
<evidence type="ECO:0000256" key="9">
    <source>
        <dbReference type="ARBA" id="ARBA00023295"/>
    </source>
</evidence>
<dbReference type="Proteomes" id="UP000070544">
    <property type="component" value="Unassembled WGS sequence"/>
</dbReference>
<dbReference type="STRING" id="1344416.A0A139AR53"/>
<keyword evidence="8" id="KW-0119">Carbohydrate metabolism</keyword>
<keyword evidence="6 14" id="KW-0378">Hydrolase</keyword>
<dbReference type="PROSITE" id="PS00502">
    <property type="entry name" value="POLYGALACTURONASE"/>
    <property type="match status" value="1"/>
</dbReference>
<evidence type="ECO:0000313" key="15">
    <source>
        <dbReference type="EMBL" id="KXS18975.1"/>
    </source>
</evidence>
<evidence type="ECO:0000256" key="8">
    <source>
        <dbReference type="ARBA" id="ARBA00023277"/>
    </source>
</evidence>
<keyword evidence="5" id="KW-0677">Repeat</keyword>
<dbReference type="OMA" id="FTDADAC"/>
<evidence type="ECO:0000256" key="12">
    <source>
        <dbReference type="ARBA" id="ARBA00037278"/>
    </source>
</evidence>
<evidence type="ECO:0000256" key="5">
    <source>
        <dbReference type="ARBA" id="ARBA00022737"/>
    </source>
</evidence>
<evidence type="ECO:0000256" key="11">
    <source>
        <dbReference type="ARBA" id="ARBA00023326"/>
    </source>
</evidence>
<evidence type="ECO:0000256" key="3">
    <source>
        <dbReference type="ARBA" id="ARBA00022525"/>
    </source>
</evidence>
<keyword evidence="4" id="KW-0732">Signal</keyword>
<evidence type="ECO:0000256" key="10">
    <source>
        <dbReference type="ARBA" id="ARBA00023316"/>
    </source>
</evidence>
<comment type="similarity">
    <text evidence="2 14">Belongs to the glycosyl hydrolase 28 family.</text>
</comment>
<evidence type="ECO:0000256" key="13">
    <source>
        <dbReference type="PROSITE-ProRule" id="PRU10052"/>
    </source>
</evidence>
<dbReference type="OrthoDB" id="187139at2759"/>
<keyword evidence="10" id="KW-0961">Cell wall biogenesis/degradation</keyword>
<dbReference type="PANTHER" id="PTHR31736">
    <property type="match status" value="1"/>
</dbReference>
<organism evidence="15 16">
    <name type="scientific">Gonapodya prolifera (strain JEL478)</name>
    <name type="common">Monoblepharis prolifera</name>
    <dbReference type="NCBI Taxonomy" id="1344416"/>
    <lineage>
        <taxon>Eukaryota</taxon>
        <taxon>Fungi</taxon>
        <taxon>Fungi incertae sedis</taxon>
        <taxon>Chytridiomycota</taxon>
        <taxon>Chytridiomycota incertae sedis</taxon>
        <taxon>Monoblepharidomycetes</taxon>
        <taxon>Monoblepharidales</taxon>
        <taxon>Gonapodyaceae</taxon>
        <taxon>Gonapodya</taxon>
    </lineage>
</organism>
<dbReference type="InterPro" id="IPR012334">
    <property type="entry name" value="Pectin_lyas_fold"/>
</dbReference>
<dbReference type="PANTHER" id="PTHR31736:SF9">
    <property type="entry name" value="ENDO-XYLOGALACTURONAN HYDROLASE A-RELATED"/>
    <property type="match status" value="1"/>
</dbReference>
<evidence type="ECO:0000256" key="14">
    <source>
        <dbReference type="RuleBase" id="RU361169"/>
    </source>
</evidence>
<feature type="non-terminal residue" evidence="15">
    <location>
        <position position="1"/>
    </location>
</feature>
<dbReference type="Pfam" id="PF00295">
    <property type="entry name" value="Glyco_hydro_28"/>
    <property type="match status" value="1"/>
</dbReference>
<keyword evidence="11" id="KW-0624">Polysaccharide degradation</keyword>
<gene>
    <name evidence="15" type="ORF">M427DRAFT_95609</name>
</gene>
<keyword evidence="7" id="KW-0325">Glycoprotein</keyword>
<dbReference type="EMBL" id="KQ965740">
    <property type="protein sequence ID" value="KXS18975.1"/>
    <property type="molecule type" value="Genomic_DNA"/>
</dbReference>
<evidence type="ECO:0000256" key="2">
    <source>
        <dbReference type="ARBA" id="ARBA00008834"/>
    </source>
</evidence>
<dbReference type="GO" id="GO:0005576">
    <property type="term" value="C:extracellular region"/>
    <property type="evidence" value="ECO:0007669"/>
    <property type="project" value="UniProtKB-SubCell"/>
</dbReference>
<sequence length="136" mass="14051">DVVVTNITCSGSHGLSVGSLAKNPGATDTVRDIVVKGATMIDSTKAAGFKLYPGGSSHGTAIVQNVTWSDVMVQNCGYAFQYTACYNEQVIYCTAKPSPAQVTDINLVNFSGTTSTAHAPTTAEVLCPVAGSNCQI</sequence>
<dbReference type="GO" id="GO:0071555">
    <property type="term" value="P:cell wall organization"/>
    <property type="evidence" value="ECO:0007669"/>
    <property type="project" value="UniProtKB-KW"/>
</dbReference>
<comment type="subcellular location">
    <subcellularLocation>
        <location evidence="1">Secreted</location>
    </subcellularLocation>
</comment>
<evidence type="ECO:0000256" key="6">
    <source>
        <dbReference type="ARBA" id="ARBA00022801"/>
    </source>
</evidence>
<keyword evidence="9 14" id="KW-0326">Glycosidase</keyword>
<dbReference type="AlphaFoldDB" id="A0A139AR53"/>
<evidence type="ECO:0000256" key="1">
    <source>
        <dbReference type="ARBA" id="ARBA00004613"/>
    </source>
</evidence>
<reference evidence="15 16" key="1">
    <citation type="journal article" date="2015" name="Genome Biol. Evol.">
        <title>Phylogenomic analyses indicate that early fungi evolved digesting cell walls of algal ancestors of land plants.</title>
        <authorList>
            <person name="Chang Y."/>
            <person name="Wang S."/>
            <person name="Sekimoto S."/>
            <person name="Aerts A.L."/>
            <person name="Choi C."/>
            <person name="Clum A."/>
            <person name="LaButti K.M."/>
            <person name="Lindquist E.A."/>
            <person name="Yee Ngan C."/>
            <person name="Ohm R.A."/>
            <person name="Salamov A.A."/>
            <person name="Grigoriev I.V."/>
            <person name="Spatafora J.W."/>
            <person name="Berbee M.L."/>
        </authorList>
    </citation>
    <scope>NUCLEOTIDE SEQUENCE [LARGE SCALE GENOMIC DNA]</scope>
    <source>
        <strain evidence="15 16">JEL478</strain>
    </source>
</reference>
<accession>A0A139AR53</accession>
<feature type="active site" evidence="13">
    <location>
        <position position="13"/>
    </location>
</feature>
<dbReference type="GO" id="GO:0004650">
    <property type="term" value="F:polygalacturonase activity"/>
    <property type="evidence" value="ECO:0007669"/>
    <property type="project" value="InterPro"/>
</dbReference>
<keyword evidence="3" id="KW-0964">Secreted</keyword>
<dbReference type="GO" id="GO:0000272">
    <property type="term" value="P:polysaccharide catabolic process"/>
    <property type="evidence" value="ECO:0007669"/>
    <property type="project" value="UniProtKB-KW"/>
</dbReference>
<evidence type="ECO:0000256" key="7">
    <source>
        <dbReference type="ARBA" id="ARBA00023180"/>
    </source>
</evidence>
<evidence type="ECO:0000313" key="16">
    <source>
        <dbReference type="Proteomes" id="UP000070544"/>
    </source>
</evidence>